<dbReference type="Proteomes" id="UP001519460">
    <property type="component" value="Unassembled WGS sequence"/>
</dbReference>
<dbReference type="AlphaFoldDB" id="A0ABD0K4F8"/>
<reference evidence="7 8" key="1">
    <citation type="journal article" date="2023" name="Sci. Data">
        <title>Genome assembly of the Korean intertidal mud-creeper Batillaria attramentaria.</title>
        <authorList>
            <person name="Patra A.K."/>
            <person name="Ho P.T."/>
            <person name="Jun S."/>
            <person name="Lee S.J."/>
            <person name="Kim Y."/>
            <person name="Won Y.J."/>
        </authorList>
    </citation>
    <scope>NUCLEOTIDE SEQUENCE [LARGE SCALE GENOMIC DNA]</scope>
    <source>
        <strain evidence="7">Wonlab-2016</strain>
    </source>
</reference>
<organism evidence="7 8">
    <name type="scientific">Batillaria attramentaria</name>
    <dbReference type="NCBI Taxonomy" id="370345"/>
    <lineage>
        <taxon>Eukaryota</taxon>
        <taxon>Metazoa</taxon>
        <taxon>Spiralia</taxon>
        <taxon>Lophotrochozoa</taxon>
        <taxon>Mollusca</taxon>
        <taxon>Gastropoda</taxon>
        <taxon>Caenogastropoda</taxon>
        <taxon>Sorbeoconcha</taxon>
        <taxon>Cerithioidea</taxon>
        <taxon>Batillariidae</taxon>
        <taxon>Batillaria</taxon>
    </lineage>
</organism>
<evidence type="ECO:0000313" key="8">
    <source>
        <dbReference type="Proteomes" id="UP001519460"/>
    </source>
</evidence>
<dbReference type="Pfam" id="PF04116">
    <property type="entry name" value="FA_hydroxylase"/>
    <property type="match status" value="1"/>
</dbReference>
<sequence length="389" mass="44294">MVLAYDAEDTISSNHLCQPNINNCDNYQANNPPLVQQTPHAHRCGRYLEATRDVPAGMEFSPIGGIMVQVLRLVDSVRKCLYIVGTALLVLVAASNTITWHLQRFWGASGDFWQRKWENIYNLFGGDHFSLGVIGTTVYGMMVFWFANLFLLILDMTGKPATLLRYKVQPDKNVPVPRDQLWRAIRLVVFNQTVVGIPVAAAVYYIMKMRGCSMLPADLPTFHWALFELIVFVLVEEIGFYYSHRLMHHPKIYKYIHKRHHEWTAPIGIVSIYAHPVEHVLSNLIPPALGPILMGAHLANAWLWFGLALLSTTVAHCGYHFPFLPSPEAHDYHHLKFNQNYGVLGVLDRLHGTDNMFRASKAYERHFLLLGFTPMLQQFPDAPSKSKSE</sequence>
<keyword evidence="8" id="KW-1185">Reference proteome</keyword>
<dbReference type="PANTHER" id="PTHR11863">
    <property type="entry name" value="STEROL DESATURASE"/>
    <property type="match status" value="1"/>
</dbReference>
<evidence type="ECO:0000313" key="7">
    <source>
        <dbReference type="EMBL" id="KAK7481953.1"/>
    </source>
</evidence>
<gene>
    <name evidence="7" type="ORF">BaRGS_00026756</name>
</gene>
<dbReference type="EMBL" id="JACVVK020000253">
    <property type="protein sequence ID" value="KAK7481953.1"/>
    <property type="molecule type" value="Genomic_DNA"/>
</dbReference>
<dbReference type="GO" id="GO:0016020">
    <property type="term" value="C:membrane"/>
    <property type="evidence" value="ECO:0007669"/>
    <property type="project" value="UniProtKB-SubCell"/>
</dbReference>
<evidence type="ECO:0000256" key="3">
    <source>
        <dbReference type="ARBA" id="ARBA00022989"/>
    </source>
</evidence>
<evidence type="ECO:0000256" key="5">
    <source>
        <dbReference type="SAM" id="Phobius"/>
    </source>
</evidence>
<keyword evidence="4 5" id="KW-0472">Membrane</keyword>
<evidence type="ECO:0000256" key="2">
    <source>
        <dbReference type="ARBA" id="ARBA00022692"/>
    </source>
</evidence>
<evidence type="ECO:0000256" key="4">
    <source>
        <dbReference type="ARBA" id="ARBA00023136"/>
    </source>
</evidence>
<comment type="caution">
    <text evidence="7">The sequence shown here is derived from an EMBL/GenBank/DDBJ whole genome shotgun (WGS) entry which is preliminary data.</text>
</comment>
<feature type="transmembrane region" description="Helical" evidence="5">
    <location>
        <begin position="129"/>
        <end position="154"/>
    </location>
</feature>
<accession>A0ABD0K4F8</accession>
<evidence type="ECO:0000259" key="6">
    <source>
        <dbReference type="Pfam" id="PF04116"/>
    </source>
</evidence>
<keyword evidence="2 5" id="KW-0812">Transmembrane</keyword>
<feature type="transmembrane region" description="Helical" evidence="5">
    <location>
        <begin position="222"/>
        <end position="242"/>
    </location>
</feature>
<dbReference type="InterPro" id="IPR006694">
    <property type="entry name" value="Fatty_acid_hydroxylase"/>
</dbReference>
<dbReference type="InterPro" id="IPR050307">
    <property type="entry name" value="Sterol_Desaturase_Related"/>
</dbReference>
<proteinExistence type="predicted"/>
<feature type="transmembrane region" description="Helical" evidence="5">
    <location>
        <begin position="187"/>
        <end position="207"/>
    </location>
</feature>
<keyword evidence="3 5" id="KW-1133">Transmembrane helix</keyword>
<name>A0ABD0K4F8_9CAEN</name>
<feature type="transmembrane region" description="Helical" evidence="5">
    <location>
        <begin position="80"/>
        <end position="102"/>
    </location>
</feature>
<protein>
    <recommendedName>
        <fullName evidence="6">Fatty acid hydroxylase domain-containing protein</fullName>
    </recommendedName>
</protein>
<comment type="subcellular location">
    <subcellularLocation>
        <location evidence="1">Membrane</location>
    </subcellularLocation>
</comment>
<feature type="transmembrane region" description="Helical" evidence="5">
    <location>
        <begin position="301"/>
        <end position="321"/>
    </location>
</feature>
<feature type="domain" description="Fatty acid hydroxylase" evidence="6">
    <location>
        <begin position="230"/>
        <end position="353"/>
    </location>
</feature>
<evidence type="ECO:0000256" key="1">
    <source>
        <dbReference type="ARBA" id="ARBA00004370"/>
    </source>
</evidence>